<name>A0A839YU37_9SPHN</name>
<dbReference type="RefSeq" id="WP_183933094.1">
    <property type="nucleotide sequence ID" value="NZ_JACICF010000001.1"/>
</dbReference>
<dbReference type="InterPro" id="IPR012349">
    <property type="entry name" value="Split_barrel_FMN-bd"/>
</dbReference>
<dbReference type="EMBL" id="JACICF010000001">
    <property type="protein sequence ID" value="MBB3763771.1"/>
    <property type="molecule type" value="Genomic_DNA"/>
</dbReference>
<dbReference type="SUPFAM" id="SSF50475">
    <property type="entry name" value="FMN-binding split barrel"/>
    <property type="match status" value="1"/>
</dbReference>
<keyword evidence="3" id="KW-1185">Reference proteome</keyword>
<feature type="domain" description="General stress protein FMN-binding split barrel" evidence="1">
    <location>
        <begin position="17"/>
        <end position="147"/>
    </location>
</feature>
<gene>
    <name evidence="2" type="ORF">FHS50_000794</name>
</gene>
<dbReference type="InterPro" id="IPR052917">
    <property type="entry name" value="Stress-Dev_Protein"/>
</dbReference>
<evidence type="ECO:0000259" key="1">
    <source>
        <dbReference type="Pfam" id="PF16242"/>
    </source>
</evidence>
<evidence type="ECO:0000313" key="3">
    <source>
        <dbReference type="Proteomes" id="UP000578569"/>
    </source>
</evidence>
<dbReference type="Gene3D" id="2.30.110.10">
    <property type="entry name" value="Electron Transport, Fmn-binding Protein, Chain A"/>
    <property type="match status" value="1"/>
</dbReference>
<organism evidence="2 3">
    <name type="scientific">Sphingomicrobium lutaoense</name>
    <dbReference type="NCBI Taxonomy" id="515949"/>
    <lineage>
        <taxon>Bacteria</taxon>
        <taxon>Pseudomonadati</taxon>
        <taxon>Pseudomonadota</taxon>
        <taxon>Alphaproteobacteria</taxon>
        <taxon>Sphingomonadales</taxon>
        <taxon>Sphingomonadaceae</taxon>
        <taxon>Sphingomicrobium</taxon>
    </lineage>
</organism>
<dbReference type="InterPro" id="IPR038725">
    <property type="entry name" value="YdaG_split_barrel_FMN-bd"/>
</dbReference>
<protein>
    <submittedName>
        <fullName evidence="2">General stress protein 26</fullName>
    </submittedName>
</protein>
<proteinExistence type="predicted"/>
<comment type="caution">
    <text evidence="2">The sequence shown here is derived from an EMBL/GenBank/DDBJ whole genome shotgun (WGS) entry which is preliminary data.</text>
</comment>
<accession>A0A839YU37</accession>
<dbReference type="Pfam" id="PF16242">
    <property type="entry name" value="Pyrid_ox_like"/>
    <property type="match status" value="1"/>
</dbReference>
<dbReference type="AlphaFoldDB" id="A0A839YU37"/>
<dbReference type="PANTHER" id="PTHR34818">
    <property type="entry name" value="PROTEIN BLI-3"/>
    <property type="match status" value="1"/>
</dbReference>
<evidence type="ECO:0000313" key="2">
    <source>
        <dbReference type="EMBL" id="MBB3763771.1"/>
    </source>
</evidence>
<dbReference type="Proteomes" id="UP000578569">
    <property type="component" value="Unassembled WGS sequence"/>
</dbReference>
<dbReference type="PANTHER" id="PTHR34818:SF1">
    <property type="entry name" value="PROTEIN BLI-3"/>
    <property type="match status" value="1"/>
</dbReference>
<reference evidence="2 3" key="1">
    <citation type="submission" date="2020-08" db="EMBL/GenBank/DDBJ databases">
        <title>Genomic Encyclopedia of Type Strains, Phase IV (KMG-IV): sequencing the most valuable type-strain genomes for metagenomic binning, comparative biology and taxonomic classification.</title>
        <authorList>
            <person name="Goeker M."/>
        </authorList>
    </citation>
    <scope>NUCLEOTIDE SEQUENCE [LARGE SCALE GENOMIC DNA]</scope>
    <source>
        <strain evidence="2 3">DSM 24194</strain>
    </source>
</reference>
<sequence length="172" mass="19392">MFNTDKSDAEVARSLEKKFWKELSSSPFIMLGLQGVEDSRTRPMTAQIDEKNGRTIYFFADNREHLVQGMGDRHRAVAAFSSKGHDIFAHIHGTLVRDDDKAVIDRLWNPIIGAWFEEGRDDPNLVLLRLDADKADIWEADTGATMKAAVLSALGRDPGDEFKEDNRTTVEI</sequence>